<accession>A0A1G4EEJ2</accession>
<dbReference type="InterPro" id="IPR027417">
    <property type="entry name" value="P-loop_NTPase"/>
</dbReference>
<evidence type="ECO:0000256" key="1">
    <source>
        <dbReference type="ARBA" id="ARBA00022679"/>
    </source>
</evidence>
<dbReference type="InterPro" id="IPR016898">
    <property type="entry name" value="Polyphosphate_phosphotransfera"/>
</dbReference>
<evidence type="ECO:0000313" key="5">
    <source>
        <dbReference type="EMBL" id="SCB67595.1"/>
    </source>
</evidence>
<dbReference type="InterPro" id="IPR022488">
    <property type="entry name" value="PPK2-related"/>
</dbReference>
<proteinExistence type="predicted"/>
<feature type="domain" description="Polyphosphate kinase-2-related" evidence="4">
    <location>
        <begin position="17"/>
        <end position="237"/>
    </location>
</feature>
<dbReference type="SUPFAM" id="SSF52540">
    <property type="entry name" value="P-loop containing nucleoside triphosphate hydrolases"/>
    <property type="match status" value="1"/>
</dbReference>
<dbReference type="PANTHER" id="PTHR34383">
    <property type="entry name" value="POLYPHOSPHATE:AMP PHOSPHOTRANSFERASE-RELATED"/>
    <property type="match status" value="1"/>
</dbReference>
<keyword evidence="3" id="KW-0175">Coiled coil</keyword>
<protein>
    <submittedName>
        <fullName evidence="5">UDP-galactose-lipid carrier transferase</fullName>
    </submittedName>
</protein>
<dbReference type="EMBL" id="FMAK01000026">
    <property type="protein sequence ID" value="SCB67595.1"/>
    <property type="molecule type" value="Genomic_DNA"/>
</dbReference>
<dbReference type="GO" id="GO:0008976">
    <property type="term" value="F:polyphosphate kinase activity"/>
    <property type="evidence" value="ECO:0007669"/>
    <property type="project" value="InterPro"/>
</dbReference>
<feature type="coiled-coil region" evidence="3">
    <location>
        <begin position="18"/>
        <end position="45"/>
    </location>
</feature>
<gene>
    <name evidence="5" type="ORF">BWGO95_01718</name>
</gene>
<dbReference type="PIRSF" id="PIRSF028756">
    <property type="entry name" value="PPK2_prd"/>
    <property type="match status" value="1"/>
</dbReference>
<evidence type="ECO:0000259" key="4">
    <source>
        <dbReference type="Pfam" id="PF03976"/>
    </source>
</evidence>
<keyword evidence="2" id="KW-0418">Kinase</keyword>
<evidence type="ECO:0000256" key="2">
    <source>
        <dbReference type="ARBA" id="ARBA00022777"/>
    </source>
</evidence>
<dbReference type="RefSeq" id="WP_016104488.1">
    <property type="nucleotide sequence ID" value="NZ_FMAK01000026.1"/>
</dbReference>
<reference evidence="5 6" key="1">
    <citation type="submission" date="2016-08" db="EMBL/GenBank/DDBJ databases">
        <authorList>
            <person name="Seilhamer J.J."/>
        </authorList>
    </citation>
    <scope>NUCLEOTIDE SEQUENCE [LARGE SCALE GENOMIC DNA]</scope>
    <source>
        <strain evidence="5 6">SDA_GO95</strain>
    </source>
</reference>
<dbReference type="Gene3D" id="3.40.50.300">
    <property type="entry name" value="P-loop containing nucleotide triphosphate hydrolases"/>
    <property type="match status" value="1"/>
</dbReference>
<dbReference type="Proteomes" id="UP000195696">
    <property type="component" value="Unassembled WGS sequence"/>
</dbReference>
<evidence type="ECO:0000313" key="6">
    <source>
        <dbReference type="Proteomes" id="UP000195696"/>
    </source>
</evidence>
<name>A0A1G4EEJ2_BACMY</name>
<dbReference type="PANTHER" id="PTHR34383:SF3">
    <property type="entry name" value="POLYPHOSPHATE:AMP PHOSPHOTRANSFERASE"/>
    <property type="match status" value="1"/>
</dbReference>
<dbReference type="Pfam" id="PF03976">
    <property type="entry name" value="PPK2"/>
    <property type="match status" value="1"/>
</dbReference>
<evidence type="ECO:0000256" key="3">
    <source>
        <dbReference type="SAM" id="Coils"/>
    </source>
</evidence>
<sequence length="271" mass="32685">MEKEHLAKVDLTKRIESKSKYNKKLEKYQMRLLALQQILKEEKIAVMLVMEGWDAAGKGGAIKRVTEHLDPRGFQVNPIGAPAPHEKRYHYLQRFWRKLPQYGQITIFDRSWYGRVLVERVEGFATNEEWTRAYDEINDFEKLLTDDHYIIGKFFYHISKDEQLKRFTERENNPLKRWKITDEDWRNREKWDEYVEATEEMFEKTDKPNAKWHIIASNDKLYARLKTLKVIISLIEEYFLEHNIELPSYYYEIKEANKKEIESMQDVGVKK</sequence>
<dbReference type="AlphaFoldDB" id="A0A1G4EEJ2"/>
<organism evidence="5 6">
    <name type="scientific">Bacillus mycoides</name>
    <dbReference type="NCBI Taxonomy" id="1405"/>
    <lineage>
        <taxon>Bacteria</taxon>
        <taxon>Bacillati</taxon>
        <taxon>Bacillota</taxon>
        <taxon>Bacilli</taxon>
        <taxon>Bacillales</taxon>
        <taxon>Bacillaceae</taxon>
        <taxon>Bacillus</taxon>
        <taxon>Bacillus cereus group</taxon>
    </lineage>
</organism>
<keyword evidence="1 5" id="KW-0808">Transferase</keyword>